<dbReference type="InterPro" id="IPR040079">
    <property type="entry name" value="Glutathione_S-Trfase"/>
</dbReference>
<dbReference type="PROSITE" id="PS51354">
    <property type="entry name" value="GLUTAREDOXIN_2"/>
    <property type="match status" value="1"/>
</dbReference>
<dbReference type="SFLD" id="SFLDG00358">
    <property type="entry name" value="Main_(cytGST)"/>
    <property type="match status" value="1"/>
</dbReference>
<dbReference type="InterPro" id="IPR036249">
    <property type="entry name" value="Thioredoxin-like_sf"/>
</dbReference>
<dbReference type="RefSeq" id="WP_354694727.1">
    <property type="nucleotide sequence ID" value="NZ_JAZHOG010000004.1"/>
</dbReference>
<dbReference type="EMBL" id="JAZHOG010000004">
    <property type="protein sequence ID" value="MEJ8567404.1"/>
    <property type="molecule type" value="Genomic_DNA"/>
</dbReference>
<keyword evidence="3" id="KW-1185">Reference proteome</keyword>
<dbReference type="InterPro" id="IPR036282">
    <property type="entry name" value="Glutathione-S-Trfase_C_sf"/>
</dbReference>
<dbReference type="Gene3D" id="3.40.30.10">
    <property type="entry name" value="Glutaredoxin"/>
    <property type="match status" value="1"/>
</dbReference>
<feature type="domain" description="GST N-terminal" evidence="1">
    <location>
        <begin position="9"/>
        <end position="88"/>
    </location>
</feature>
<name>A0AAW9R672_9GAMM</name>
<dbReference type="GO" id="GO:0005737">
    <property type="term" value="C:cytoplasm"/>
    <property type="evidence" value="ECO:0007669"/>
    <property type="project" value="TreeGrafter"/>
</dbReference>
<dbReference type="Proteomes" id="UP001359886">
    <property type="component" value="Unassembled WGS sequence"/>
</dbReference>
<evidence type="ECO:0000259" key="1">
    <source>
        <dbReference type="PROSITE" id="PS50404"/>
    </source>
</evidence>
<dbReference type="SUPFAM" id="SSF52833">
    <property type="entry name" value="Thioredoxin-like"/>
    <property type="match status" value="1"/>
</dbReference>
<dbReference type="PROSITE" id="PS50404">
    <property type="entry name" value="GST_NTER"/>
    <property type="match status" value="1"/>
</dbReference>
<dbReference type="InterPro" id="IPR004045">
    <property type="entry name" value="Glutathione_S-Trfase_N"/>
</dbReference>
<evidence type="ECO:0000313" key="2">
    <source>
        <dbReference type="EMBL" id="MEJ8567404.1"/>
    </source>
</evidence>
<dbReference type="Pfam" id="PF00043">
    <property type="entry name" value="GST_C"/>
    <property type="match status" value="1"/>
</dbReference>
<dbReference type="Pfam" id="PF13417">
    <property type="entry name" value="GST_N_3"/>
    <property type="match status" value="1"/>
</dbReference>
<protein>
    <submittedName>
        <fullName evidence="2">Glutathione S-transferase N-terminal domain-containing protein</fullName>
    </submittedName>
</protein>
<dbReference type="InterPro" id="IPR004046">
    <property type="entry name" value="GST_C"/>
</dbReference>
<reference evidence="2 3" key="1">
    <citation type="submission" date="2024-02" db="EMBL/GenBank/DDBJ databases">
        <title>A novel Wenzhouxiangellaceae bacterium, isolated from coastal sediments.</title>
        <authorList>
            <person name="Du Z.-J."/>
            <person name="Ye Y.-Q."/>
            <person name="Zhang X.-Y."/>
        </authorList>
    </citation>
    <scope>NUCLEOTIDE SEQUENCE [LARGE SCALE GENOMIC DNA]</scope>
    <source>
        <strain evidence="2 3">CH-27</strain>
    </source>
</reference>
<proteinExistence type="predicted"/>
<organism evidence="2 3">
    <name type="scientific">Elongatibacter sediminis</name>
    <dbReference type="NCBI Taxonomy" id="3119006"/>
    <lineage>
        <taxon>Bacteria</taxon>
        <taxon>Pseudomonadati</taxon>
        <taxon>Pseudomonadota</taxon>
        <taxon>Gammaproteobacteria</taxon>
        <taxon>Chromatiales</taxon>
        <taxon>Wenzhouxiangellaceae</taxon>
        <taxon>Elongatibacter</taxon>
    </lineage>
</organism>
<gene>
    <name evidence="2" type="ORF">V3330_07165</name>
</gene>
<sequence>MAISARGRSTMALYSSETCIECHRVRFVLAEKGINVDIVNVSEDESAAEDLAELNPYNETPTLVDRDLVLYDAGVINDYLDERYPHPPLMPVDPVSRAQLRLVHHRVQRDWYVLAHEVEATSGKKGEKPRKQLRESLIAGNELFKMDDYVLSAELTLVDCTLAPLMWRLPFYGIKLGKAGAAVEAYAQRLFSRNSFKASLTQAERDMLLNAG</sequence>
<comment type="caution">
    <text evidence="2">The sequence shown here is derived from an EMBL/GenBank/DDBJ whole genome shotgun (WGS) entry which is preliminary data.</text>
</comment>
<dbReference type="PANTHER" id="PTHR43968">
    <property type="match status" value="1"/>
</dbReference>
<dbReference type="AlphaFoldDB" id="A0AAW9R672"/>
<dbReference type="Gene3D" id="1.20.1050.10">
    <property type="match status" value="1"/>
</dbReference>
<evidence type="ECO:0000313" key="3">
    <source>
        <dbReference type="Proteomes" id="UP001359886"/>
    </source>
</evidence>
<dbReference type="SFLD" id="SFLDS00019">
    <property type="entry name" value="Glutathione_Transferase_(cytos"/>
    <property type="match status" value="1"/>
</dbReference>
<dbReference type="SUPFAM" id="SSF47616">
    <property type="entry name" value="GST C-terminal domain-like"/>
    <property type="match status" value="1"/>
</dbReference>
<accession>A0AAW9R672</accession>
<dbReference type="PANTHER" id="PTHR43968:SF6">
    <property type="entry name" value="GLUTATHIONE S-TRANSFERASE OMEGA"/>
    <property type="match status" value="1"/>
</dbReference>
<dbReference type="InterPro" id="IPR050983">
    <property type="entry name" value="GST_Omega/HSP26"/>
</dbReference>